<dbReference type="EMBL" id="FRBW01000006">
    <property type="protein sequence ID" value="SHN12370.1"/>
    <property type="molecule type" value="Genomic_DNA"/>
</dbReference>
<evidence type="ECO:0000313" key="1">
    <source>
        <dbReference type="EMBL" id="SHN12370.1"/>
    </source>
</evidence>
<accession>A0A1M7P6W7</accession>
<reference evidence="1 2" key="1">
    <citation type="submission" date="2016-11" db="EMBL/GenBank/DDBJ databases">
        <authorList>
            <person name="Jaros S."/>
            <person name="Januszkiewicz K."/>
            <person name="Wedrychowicz H."/>
        </authorList>
    </citation>
    <scope>NUCLEOTIDE SEQUENCE [LARGE SCALE GENOMIC DNA]</scope>
    <source>
        <strain evidence="1 2">DSM 22153</strain>
    </source>
</reference>
<proteinExistence type="predicted"/>
<dbReference type="RefSeq" id="WP_139251230.1">
    <property type="nucleotide sequence ID" value="NZ_FRBW01000006.1"/>
</dbReference>
<dbReference type="STRING" id="735517.SAMN05444272_4155"/>
<organism evidence="1 2">
    <name type="scientific">Roseibium suaedae</name>
    <dbReference type="NCBI Taxonomy" id="735517"/>
    <lineage>
        <taxon>Bacteria</taxon>
        <taxon>Pseudomonadati</taxon>
        <taxon>Pseudomonadota</taxon>
        <taxon>Alphaproteobacteria</taxon>
        <taxon>Hyphomicrobiales</taxon>
        <taxon>Stappiaceae</taxon>
        <taxon>Roseibium</taxon>
    </lineage>
</organism>
<evidence type="ECO:0000313" key="2">
    <source>
        <dbReference type="Proteomes" id="UP000186002"/>
    </source>
</evidence>
<evidence type="ECO:0008006" key="3">
    <source>
        <dbReference type="Google" id="ProtNLM"/>
    </source>
</evidence>
<dbReference type="AlphaFoldDB" id="A0A1M7P6W7"/>
<sequence length="98" mass="10557">MQLRIPVALQDENVKCDVRGLEIEVGQQINSGDYIAELRYEVLSDVPLDCPVVLFGDLIAQAGGTVISIATELTGPMGMVIAEIGEETGDFPVTFETM</sequence>
<dbReference type="Proteomes" id="UP000186002">
    <property type="component" value="Unassembled WGS sequence"/>
</dbReference>
<keyword evidence="2" id="KW-1185">Reference proteome</keyword>
<gene>
    <name evidence="1" type="ORF">SAMN05444272_4155</name>
</gene>
<protein>
    <recommendedName>
        <fullName evidence="3">Lipoyl-binding domain-containing protein</fullName>
    </recommendedName>
</protein>
<name>A0A1M7P6W7_9HYPH</name>